<name>A0A1Y1IU61_KLENI</name>
<organism evidence="2 3">
    <name type="scientific">Klebsormidium nitens</name>
    <name type="common">Green alga</name>
    <name type="synonym">Ulothrix nitens</name>
    <dbReference type="NCBI Taxonomy" id="105231"/>
    <lineage>
        <taxon>Eukaryota</taxon>
        <taxon>Viridiplantae</taxon>
        <taxon>Streptophyta</taxon>
        <taxon>Klebsormidiophyceae</taxon>
        <taxon>Klebsormidiales</taxon>
        <taxon>Klebsormidiaceae</taxon>
        <taxon>Klebsormidium</taxon>
    </lineage>
</organism>
<feature type="non-terminal residue" evidence="2">
    <location>
        <position position="300"/>
    </location>
</feature>
<proteinExistence type="predicted"/>
<evidence type="ECO:0000256" key="1">
    <source>
        <dbReference type="SAM" id="MobiDB-lite"/>
    </source>
</evidence>
<evidence type="ECO:0000313" key="2">
    <source>
        <dbReference type="EMBL" id="GAQ92891.1"/>
    </source>
</evidence>
<dbReference type="AlphaFoldDB" id="A0A1Y1IU61"/>
<gene>
    <name evidence="2" type="ORF">KFL_011840010</name>
</gene>
<accession>A0A1Y1IU61</accession>
<sequence>MKGSLLARFHEAGASALLTRKQSGRIRGFSKKFQIASRNACDTPAEYGLRGSKEGGGVRYYCKSHGPTKGCFQIDQDRAAWVQAREKARRKASPACPERERHQKGPGSRTAPQSWTATAESVCADRGARHNPRTVPRAIASDSKSDCGRGAACHPHAASDDAQPGQPLVLRRAEGLCALSSGSTRFGVQPAATVSVLARSGFQGLSAYEYGSEKVFYSSAPKSRALIATQLMIGGVESNPGWPTHDPGALSSSRRRPLIHLPTAEQSNPNWVAEVMARSAVQPAQPQWQAPPTAPSVSRV</sequence>
<keyword evidence="3" id="KW-1185">Reference proteome</keyword>
<feature type="region of interest" description="Disordered" evidence="1">
    <location>
        <begin position="86"/>
        <end position="117"/>
    </location>
</feature>
<reference evidence="2 3" key="1">
    <citation type="journal article" date="2014" name="Nat. Commun.">
        <title>Klebsormidium flaccidum genome reveals primary factors for plant terrestrial adaptation.</title>
        <authorList>
            <person name="Hori K."/>
            <person name="Maruyama F."/>
            <person name="Fujisawa T."/>
            <person name="Togashi T."/>
            <person name="Yamamoto N."/>
            <person name="Seo M."/>
            <person name="Sato S."/>
            <person name="Yamada T."/>
            <person name="Mori H."/>
            <person name="Tajima N."/>
            <person name="Moriyama T."/>
            <person name="Ikeuchi M."/>
            <person name="Watanabe M."/>
            <person name="Wada H."/>
            <person name="Kobayashi K."/>
            <person name="Saito M."/>
            <person name="Masuda T."/>
            <person name="Sasaki-Sekimoto Y."/>
            <person name="Mashiguchi K."/>
            <person name="Awai K."/>
            <person name="Shimojima M."/>
            <person name="Masuda S."/>
            <person name="Iwai M."/>
            <person name="Nobusawa T."/>
            <person name="Narise T."/>
            <person name="Kondo S."/>
            <person name="Saito H."/>
            <person name="Sato R."/>
            <person name="Murakawa M."/>
            <person name="Ihara Y."/>
            <person name="Oshima-Yamada Y."/>
            <person name="Ohtaka K."/>
            <person name="Satoh M."/>
            <person name="Sonobe K."/>
            <person name="Ishii M."/>
            <person name="Ohtani R."/>
            <person name="Kanamori-Sato M."/>
            <person name="Honoki R."/>
            <person name="Miyazaki D."/>
            <person name="Mochizuki H."/>
            <person name="Umetsu J."/>
            <person name="Higashi K."/>
            <person name="Shibata D."/>
            <person name="Kamiya Y."/>
            <person name="Sato N."/>
            <person name="Nakamura Y."/>
            <person name="Tabata S."/>
            <person name="Ida S."/>
            <person name="Kurokawa K."/>
            <person name="Ohta H."/>
        </authorList>
    </citation>
    <scope>NUCLEOTIDE SEQUENCE [LARGE SCALE GENOMIC DNA]</scope>
    <source>
        <strain evidence="2 3">NIES-2285</strain>
    </source>
</reference>
<dbReference type="EMBL" id="DF238133">
    <property type="protein sequence ID" value="GAQ92891.1"/>
    <property type="molecule type" value="Genomic_DNA"/>
</dbReference>
<evidence type="ECO:0000313" key="3">
    <source>
        <dbReference type="Proteomes" id="UP000054558"/>
    </source>
</evidence>
<protein>
    <submittedName>
        <fullName evidence="2">Uncharacterized protein</fullName>
    </submittedName>
</protein>
<dbReference type="Proteomes" id="UP000054558">
    <property type="component" value="Unassembled WGS sequence"/>
</dbReference>